<evidence type="ECO:0000313" key="1">
    <source>
        <dbReference type="EMBL" id="KAJ3449319.1"/>
    </source>
</evidence>
<gene>
    <name evidence="1" type="ORF">M0812_05465</name>
</gene>
<evidence type="ECO:0000313" key="2">
    <source>
        <dbReference type="Proteomes" id="UP001146793"/>
    </source>
</evidence>
<comment type="caution">
    <text evidence="1">The sequence shown here is derived from an EMBL/GenBank/DDBJ whole genome shotgun (WGS) entry which is preliminary data.</text>
</comment>
<organism evidence="1 2">
    <name type="scientific">Anaeramoeba flamelloides</name>
    <dbReference type="NCBI Taxonomy" id="1746091"/>
    <lineage>
        <taxon>Eukaryota</taxon>
        <taxon>Metamonada</taxon>
        <taxon>Anaeramoebidae</taxon>
        <taxon>Anaeramoeba</taxon>
    </lineage>
</organism>
<dbReference type="EMBL" id="JANTQA010000012">
    <property type="protein sequence ID" value="KAJ3449319.1"/>
    <property type="molecule type" value="Genomic_DNA"/>
</dbReference>
<name>A0AAV8AAT1_9EUKA</name>
<dbReference type="AlphaFoldDB" id="A0AAV8AAT1"/>
<proteinExistence type="predicted"/>
<protein>
    <submittedName>
        <fullName evidence="1">Uncharacterized protein</fullName>
    </submittedName>
</protein>
<sequence length="132" mass="15393">MSIQENSQKVKSVSQKNTTNKKEDPFFVWYENNDKIELTSKFDIKMSGSTHLFGTVRTKHPLTKTVSEEEENPLSDITYFEVDLEPTDKAIVTIGLVDKTFCNNKRIGRFFGNYYAVQLPSKRFFSFVWDFN</sequence>
<accession>A0AAV8AAT1</accession>
<dbReference type="Proteomes" id="UP001146793">
    <property type="component" value="Unassembled WGS sequence"/>
</dbReference>
<reference evidence="1" key="1">
    <citation type="submission" date="2022-08" db="EMBL/GenBank/DDBJ databases">
        <title>Novel sulphate-reducing endosymbionts in the free-living metamonad Anaeramoeba.</title>
        <authorList>
            <person name="Jerlstrom-Hultqvist J."/>
            <person name="Cepicka I."/>
            <person name="Gallot-Lavallee L."/>
            <person name="Salas-Leiva D."/>
            <person name="Curtis B.A."/>
            <person name="Zahonova K."/>
            <person name="Pipaliya S."/>
            <person name="Dacks J."/>
            <person name="Roger A.J."/>
        </authorList>
    </citation>
    <scope>NUCLEOTIDE SEQUENCE</scope>
    <source>
        <strain evidence="1">Busselton2</strain>
    </source>
</reference>